<accession>A0AA89BGV1</accession>
<protein>
    <submittedName>
        <fullName evidence="3">Uncharacterized protein</fullName>
    </submittedName>
</protein>
<comment type="caution">
    <text evidence="3">The sequence shown here is derived from an EMBL/GenBank/DDBJ whole genome shotgun (WGS) entry which is preliminary data.</text>
</comment>
<name>A0AA89BGV1_9ASTE</name>
<dbReference type="PANTHER" id="PTHR43748">
    <property type="entry name" value="RIBOSE-5-PHOSPHATE ISOMERASE 3, CHLOROPLASTIC-RELATED"/>
    <property type="match status" value="1"/>
</dbReference>
<dbReference type="GO" id="GO:0009052">
    <property type="term" value="P:pentose-phosphate shunt, non-oxidative branch"/>
    <property type="evidence" value="ECO:0007669"/>
    <property type="project" value="InterPro"/>
</dbReference>
<dbReference type="InterPro" id="IPR004788">
    <property type="entry name" value="Ribose5P_isomerase_type_A"/>
</dbReference>
<dbReference type="Proteomes" id="UP001188597">
    <property type="component" value="Unassembled WGS sequence"/>
</dbReference>
<evidence type="ECO:0000256" key="2">
    <source>
        <dbReference type="ARBA" id="ARBA00004921"/>
    </source>
</evidence>
<dbReference type="AlphaFoldDB" id="A0AA89BGV1"/>
<proteinExistence type="predicted"/>
<dbReference type="Pfam" id="PF06026">
    <property type="entry name" value="Rib_5-P_isom_A"/>
    <property type="match status" value="1"/>
</dbReference>
<evidence type="ECO:0000256" key="1">
    <source>
        <dbReference type="ARBA" id="ARBA00001713"/>
    </source>
</evidence>
<dbReference type="InterPro" id="IPR050262">
    <property type="entry name" value="Ribose-5P_isomerase"/>
</dbReference>
<gene>
    <name evidence="3" type="ORF">RJ639_001233</name>
</gene>
<evidence type="ECO:0000313" key="3">
    <source>
        <dbReference type="EMBL" id="KAK3041865.1"/>
    </source>
</evidence>
<evidence type="ECO:0000313" key="4">
    <source>
        <dbReference type="Proteomes" id="UP001188597"/>
    </source>
</evidence>
<dbReference type="EMBL" id="JAVXUP010000027">
    <property type="protein sequence ID" value="KAK3041865.1"/>
    <property type="molecule type" value="Genomic_DNA"/>
</dbReference>
<dbReference type="GO" id="GO:0004751">
    <property type="term" value="F:ribose-5-phosphate isomerase activity"/>
    <property type="evidence" value="ECO:0007669"/>
    <property type="project" value="UniProtKB-EC"/>
</dbReference>
<reference evidence="3" key="1">
    <citation type="submission" date="2022-12" db="EMBL/GenBank/DDBJ databases">
        <title>Draft genome assemblies for two species of Escallonia (Escalloniales).</title>
        <authorList>
            <person name="Chanderbali A."/>
            <person name="Dervinis C."/>
            <person name="Anghel I."/>
            <person name="Soltis D."/>
            <person name="Soltis P."/>
            <person name="Zapata F."/>
        </authorList>
    </citation>
    <scope>NUCLEOTIDE SEQUENCE</scope>
    <source>
        <strain evidence="3">UCBG64.0493</strain>
        <tissue evidence="3">Leaf</tissue>
    </source>
</reference>
<comment type="catalytic activity">
    <reaction evidence="1">
        <text>aldehydo-D-ribose 5-phosphate = D-ribulose 5-phosphate</text>
        <dbReference type="Rhea" id="RHEA:14657"/>
        <dbReference type="ChEBI" id="CHEBI:58121"/>
        <dbReference type="ChEBI" id="CHEBI:58273"/>
        <dbReference type="EC" id="5.3.1.6"/>
    </reaction>
</comment>
<organism evidence="3 4">
    <name type="scientific">Escallonia herrerae</name>
    <dbReference type="NCBI Taxonomy" id="1293975"/>
    <lineage>
        <taxon>Eukaryota</taxon>
        <taxon>Viridiplantae</taxon>
        <taxon>Streptophyta</taxon>
        <taxon>Embryophyta</taxon>
        <taxon>Tracheophyta</taxon>
        <taxon>Spermatophyta</taxon>
        <taxon>Magnoliopsida</taxon>
        <taxon>eudicotyledons</taxon>
        <taxon>Gunneridae</taxon>
        <taxon>Pentapetalae</taxon>
        <taxon>asterids</taxon>
        <taxon>campanulids</taxon>
        <taxon>Escalloniales</taxon>
        <taxon>Escalloniaceae</taxon>
        <taxon>Escallonia</taxon>
    </lineage>
</organism>
<dbReference type="Gene3D" id="3.40.50.1360">
    <property type="match status" value="1"/>
</dbReference>
<dbReference type="PANTHER" id="PTHR43748:SF1">
    <property type="entry name" value="RIBOSE-5-PHOSPHATE ISOMERASE 4, CHLOROPLASTIC-RELATED"/>
    <property type="match status" value="1"/>
</dbReference>
<keyword evidence="4" id="KW-1185">Reference proteome</keyword>
<comment type="pathway">
    <text evidence="2">Carbohydrate degradation.</text>
</comment>
<sequence>MILESLNFLGYESFKSMLICSTDCFRSLMSEIAPLELSRRSSHIASGYVHHKRHGDWVREWPCFCLGNTIFGRQLRTGAIKDIVGIPASAETASEAAKAGVPLDQYQNISQESYHGLETEGFPWWLLVVSSTLTDAKEKKSESSLGQEPGPNLMQRESNRLSWCCAYFSIESGSTSLGLDDGSYMLILEHGYIDFAFGDADVMEEGTLTAVIGRQGRQGEEDSIIQEKTILQAAEKLVFLIVGKHFKAAVDGSVPVIVKSLTWMETAEVIDDLFLGDAEVYLLHRSCRKP</sequence>